<dbReference type="RefSeq" id="WP_338343995.1">
    <property type="nucleotide sequence ID" value="NZ_CAUZLH010000002.1"/>
</dbReference>
<protein>
    <submittedName>
        <fullName evidence="1">Uncharacterized protein</fullName>
    </submittedName>
</protein>
<reference evidence="1 2" key="1">
    <citation type="submission" date="2023-10" db="EMBL/GenBank/DDBJ databases">
        <authorList>
            <person name="Botero Cardona J."/>
        </authorList>
    </citation>
    <scope>NUCLEOTIDE SEQUENCE [LARGE SCALE GENOMIC DNA]</scope>
    <source>
        <strain evidence="1 2">R-55214</strain>
    </source>
</reference>
<accession>A0ABN9YS39</accession>
<gene>
    <name evidence="1" type="ORF">R55214_HHFBAMCI_00859</name>
</gene>
<evidence type="ECO:0000313" key="1">
    <source>
        <dbReference type="EMBL" id="CAK1241732.1"/>
    </source>
</evidence>
<organism evidence="1 2">
    <name type="scientific">Fructobacillus evanidus</name>
    <dbReference type="NCBI Taxonomy" id="3064281"/>
    <lineage>
        <taxon>Bacteria</taxon>
        <taxon>Bacillati</taxon>
        <taxon>Bacillota</taxon>
        <taxon>Bacilli</taxon>
        <taxon>Lactobacillales</taxon>
        <taxon>Lactobacillaceae</taxon>
        <taxon>Fructobacillus</taxon>
    </lineage>
</organism>
<dbReference type="Proteomes" id="UP001314166">
    <property type="component" value="Unassembled WGS sequence"/>
</dbReference>
<evidence type="ECO:0000313" key="2">
    <source>
        <dbReference type="Proteomes" id="UP001314166"/>
    </source>
</evidence>
<sequence>MNPIFEHVYHKNDDSSTTAEEIRTLLNHVVPINDGSESEKEFIGEIISNFSLEEPIKIDGSHQAITDFLSQEINKFDAILGVSDLVNLDFPIESGMAKFVPTRYLKFDILGEDSNRVGNKNIRSIYRAKQMFLDYFYSIDKFTDFALSYDFKFLVLNDFKSLNENQDILNRKAKFRFIEANGETYFRSLVSQGRYKTFDNSIVFYIVLSKISEFSKNHNLEFDLNYMYMTDSKLELTFMETTSHLIDDSISIQTGINVTNSELGDGAAVFNFVYKIINNKNQNIMLQRDVLAKINHGHAPHTISRELEQIDDFISNREELIKMLENIDWKKNIEESSAEYALIFTRIQGLQRSRSLPKDAKTKLLNAIDSKSIANKVINLLQIFGMLSKSVEDESREVQRVVEDRLNKLIVEISHRNFN</sequence>
<dbReference type="EMBL" id="CAUZMB010000004">
    <property type="protein sequence ID" value="CAK1241732.1"/>
    <property type="molecule type" value="Genomic_DNA"/>
</dbReference>
<proteinExistence type="predicted"/>
<keyword evidence="2" id="KW-1185">Reference proteome</keyword>
<name>A0ABN9YS39_9LACO</name>
<comment type="caution">
    <text evidence="1">The sequence shown here is derived from an EMBL/GenBank/DDBJ whole genome shotgun (WGS) entry which is preliminary data.</text>
</comment>